<dbReference type="RefSeq" id="WP_123689995.1">
    <property type="nucleotide sequence ID" value="NZ_AP019700.1"/>
</dbReference>
<dbReference type="InterPro" id="IPR040079">
    <property type="entry name" value="Glutathione_S-Trfase"/>
</dbReference>
<dbReference type="InterPro" id="IPR036282">
    <property type="entry name" value="Glutathione-S-Trfase_C_sf"/>
</dbReference>
<comment type="caution">
    <text evidence="2">The sequence shown here is derived from an EMBL/GenBank/DDBJ whole genome shotgun (WGS) entry which is preliminary data.</text>
</comment>
<evidence type="ECO:0000313" key="3">
    <source>
        <dbReference type="Proteomes" id="UP000278222"/>
    </source>
</evidence>
<reference evidence="2 3" key="1">
    <citation type="submission" date="2018-11" db="EMBL/GenBank/DDBJ databases">
        <title>Genomic Encyclopedia of Type Strains, Phase IV (KMG-IV): sequencing the most valuable type-strain genomes for metagenomic binning, comparative biology and taxonomic classification.</title>
        <authorList>
            <person name="Goeker M."/>
        </authorList>
    </citation>
    <scope>NUCLEOTIDE SEQUENCE [LARGE SCALE GENOMIC DNA]</scope>
    <source>
        <strain evidence="2 3">DSM 5900</strain>
    </source>
</reference>
<dbReference type="Proteomes" id="UP000278222">
    <property type="component" value="Unassembled WGS sequence"/>
</dbReference>
<feature type="domain" description="GST N-terminal" evidence="1">
    <location>
        <begin position="8"/>
        <end position="84"/>
    </location>
</feature>
<dbReference type="OrthoDB" id="508035at2"/>
<protein>
    <submittedName>
        <fullName evidence="2">Glutathione S-transferase</fullName>
    </submittedName>
</protein>
<accession>A0A3N1L7J3</accession>
<proteinExistence type="predicted"/>
<evidence type="ECO:0000259" key="1">
    <source>
        <dbReference type="PROSITE" id="PS50404"/>
    </source>
</evidence>
<dbReference type="EMBL" id="RJKX01000014">
    <property type="protein sequence ID" value="ROP90583.1"/>
    <property type="molecule type" value="Genomic_DNA"/>
</dbReference>
<dbReference type="AlphaFoldDB" id="A0A3N1L7J3"/>
<dbReference type="InterPro" id="IPR004045">
    <property type="entry name" value="Glutathione_S-Trfase_N"/>
</dbReference>
<dbReference type="PANTHER" id="PTHR42673:SF4">
    <property type="entry name" value="MALEYLACETOACETATE ISOMERASE"/>
    <property type="match status" value="1"/>
</dbReference>
<sequence length="228" mass="25666">MTRKLYELVGADPTRRFSPFCWRSCLALAHKGLDFETVPWRFGETERLAFAHHDKVPVLVDGERVASDSWAIAEYLEANYPDRPALFGGALATMRFVSAWADGINPALVRLIVSDIPAVLGAAEQDYFRSSREKRFGMPLEAVTADREQRLPAFRALLQPLRATLAAQPYLGGTTPDYGDYMVFGSFQWARCVSPFRLLATDDPVHAWRERMLDLYGGMARLVPAFPH</sequence>
<dbReference type="Pfam" id="PF13417">
    <property type="entry name" value="GST_N_3"/>
    <property type="match status" value="1"/>
</dbReference>
<dbReference type="InterPro" id="IPR036249">
    <property type="entry name" value="Thioredoxin-like_sf"/>
</dbReference>
<keyword evidence="2" id="KW-0808">Transferase</keyword>
<dbReference type="CDD" id="cd03202">
    <property type="entry name" value="GST_C_etherase_LigE"/>
    <property type="match status" value="1"/>
</dbReference>
<dbReference type="GO" id="GO:0006749">
    <property type="term" value="P:glutathione metabolic process"/>
    <property type="evidence" value="ECO:0007669"/>
    <property type="project" value="TreeGrafter"/>
</dbReference>
<dbReference type="PROSITE" id="PS50404">
    <property type="entry name" value="GST_NTER"/>
    <property type="match status" value="1"/>
</dbReference>
<dbReference type="GO" id="GO:0006559">
    <property type="term" value="P:L-phenylalanine catabolic process"/>
    <property type="evidence" value="ECO:0007669"/>
    <property type="project" value="TreeGrafter"/>
</dbReference>
<dbReference type="SUPFAM" id="SSF47616">
    <property type="entry name" value="GST C-terminal domain-like"/>
    <property type="match status" value="1"/>
</dbReference>
<gene>
    <name evidence="2" type="ORF">EDC65_2434</name>
</gene>
<name>A0A3N1L7J3_9PROT</name>
<dbReference type="SUPFAM" id="SSF52833">
    <property type="entry name" value="Thioredoxin-like"/>
    <property type="match status" value="1"/>
</dbReference>
<dbReference type="InterPro" id="IPR054416">
    <property type="entry name" value="GST_UstS-like_C"/>
</dbReference>
<dbReference type="GO" id="GO:0016034">
    <property type="term" value="F:maleylacetoacetate isomerase activity"/>
    <property type="evidence" value="ECO:0007669"/>
    <property type="project" value="TreeGrafter"/>
</dbReference>
<dbReference type="Pfam" id="PF22041">
    <property type="entry name" value="GST_C_7"/>
    <property type="match status" value="1"/>
</dbReference>
<dbReference type="GO" id="GO:0004364">
    <property type="term" value="F:glutathione transferase activity"/>
    <property type="evidence" value="ECO:0007669"/>
    <property type="project" value="TreeGrafter"/>
</dbReference>
<dbReference type="Gene3D" id="1.20.1050.10">
    <property type="match status" value="1"/>
</dbReference>
<dbReference type="PANTHER" id="PTHR42673">
    <property type="entry name" value="MALEYLACETOACETATE ISOMERASE"/>
    <property type="match status" value="1"/>
</dbReference>
<dbReference type="SFLD" id="SFLDS00019">
    <property type="entry name" value="Glutathione_Transferase_(cytos"/>
    <property type="match status" value="1"/>
</dbReference>
<organism evidence="2 3">
    <name type="scientific">Stella humosa</name>
    <dbReference type="NCBI Taxonomy" id="94"/>
    <lineage>
        <taxon>Bacteria</taxon>
        <taxon>Pseudomonadati</taxon>
        <taxon>Pseudomonadota</taxon>
        <taxon>Alphaproteobacteria</taxon>
        <taxon>Rhodospirillales</taxon>
        <taxon>Stellaceae</taxon>
        <taxon>Stella</taxon>
    </lineage>
</organism>
<keyword evidence="3" id="KW-1185">Reference proteome</keyword>
<evidence type="ECO:0000313" key="2">
    <source>
        <dbReference type="EMBL" id="ROP90583.1"/>
    </source>
</evidence>
<dbReference type="Gene3D" id="3.40.30.10">
    <property type="entry name" value="Glutaredoxin"/>
    <property type="match status" value="1"/>
</dbReference>